<evidence type="ECO:0000313" key="2">
    <source>
        <dbReference type="EMBL" id="GBP60762.1"/>
    </source>
</evidence>
<keyword evidence="3" id="KW-1185">Reference proteome</keyword>
<protein>
    <submittedName>
        <fullName evidence="2">Uncharacterized protein</fullName>
    </submittedName>
</protein>
<proteinExistence type="predicted"/>
<sequence length="71" mass="8421">MTSENYNVKQPAHILRQAQYYARRAPAELQKLRPARAGRWKKSTPPAPRRPAVVRRRQISVLWTVRDTHWC</sequence>
<reference evidence="2 3" key="1">
    <citation type="journal article" date="2019" name="Commun. Biol.">
        <title>The bagworm genome reveals a unique fibroin gene that provides high tensile strength.</title>
        <authorList>
            <person name="Kono N."/>
            <person name="Nakamura H."/>
            <person name="Ohtoshi R."/>
            <person name="Tomita M."/>
            <person name="Numata K."/>
            <person name="Arakawa K."/>
        </authorList>
    </citation>
    <scope>NUCLEOTIDE SEQUENCE [LARGE SCALE GENOMIC DNA]</scope>
</reference>
<dbReference type="AlphaFoldDB" id="A0A4C1XCT5"/>
<organism evidence="2 3">
    <name type="scientific">Eumeta variegata</name>
    <name type="common">Bagworm moth</name>
    <name type="synonym">Eumeta japonica</name>
    <dbReference type="NCBI Taxonomy" id="151549"/>
    <lineage>
        <taxon>Eukaryota</taxon>
        <taxon>Metazoa</taxon>
        <taxon>Ecdysozoa</taxon>
        <taxon>Arthropoda</taxon>
        <taxon>Hexapoda</taxon>
        <taxon>Insecta</taxon>
        <taxon>Pterygota</taxon>
        <taxon>Neoptera</taxon>
        <taxon>Endopterygota</taxon>
        <taxon>Lepidoptera</taxon>
        <taxon>Glossata</taxon>
        <taxon>Ditrysia</taxon>
        <taxon>Tineoidea</taxon>
        <taxon>Psychidae</taxon>
        <taxon>Oiketicinae</taxon>
        <taxon>Eumeta</taxon>
    </lineage>
</organism>
<feature type="compositionally biased region" description="Basic residues" evidence="1">
    <location>
        <begin position="33"/>
        <end position="42"/>
    </location>
</feature>
<dbReference type="EMBL" id="BGZK01000795">
    <property type="protein sequence ID" value="GBP60762.1"/>
    <property type="molecule type" value="Genomic_DNA"/>
</dbReference>
<evidence type="ECO:0000256" key="1">
    <source>
        <dbReference type="SAM" id="MobiDB-lite"/>
    </source>
</evidence>
<gene>
    <name evidence="2" type="ORF">EVAR_41101_1</name>
</gene>
<comment type="caution">
    <text evidence="2">The sequence shown here is derived from an EMBL/GenBank/DDBJ whole genome shotgun (WGS) entry which is preliminary data.</text>
</comment>
<dbReference type="Proteomes" id="UP000299102">
    <property type="component" value="Unassembled WGS sequence"/>
</dbReference>
<name>A0A4C1XCT5_EUMVA</name>
<evidence type="ECO:0000313" key="3">
    <source>
        <dbReference type="Proteomes" id="UP000299102"/>
    </source>
</evidence>
<feature type="region of interest" description="Disordered" evidence="1">
    <location>
        <begin position="32"/>
        <end position="51"/>
    </location>
</feature>
<accession>A0A4C1XCT5</accession>